<comment type="subcellular location">
    <subcellularLocation>
        <location evidence="1">Membrane</location>
        <topology evidence="1">Single-pass membrane protein</topology>
    </subcellularLocation>
</comment>
<evidence type="ECO:0008006" key="9">
    <source>
        <dbReference type="Google" id="ProtNLM"/>
    </source>
</evidence>
<sequence>MMLCPAMLLLALLASPAAAAVNTSTPCAPASCVNHTAPLNTSAPCTPASCGNLTVPARNTSNPCAPALCGNISISYPFWLAGTHQPECGYKAFQVACDNGNLSLVNSFLTYQIMDIFYPNNSFRVINVAPMLSNSTCAFDTLFNVSSDLGLSPFKISTKNQELFFLFDCDLRESQTPRPAWTRVPCRPTLYENDNSSVFALLGKEYTSGGIGRPPPMNCNESMIPVLGYEEGATGADYQRLIKGGFLLEYTDPGACNPCMETGGQCRVNVSDDSFMCYCADGDDDGFICDYGEYLYAPYDYY</sequence>
<keyword evidence="8" id="KW-1185">Reference proteome</keyword>
<keyword evidence="2 4" id="KW-0732">Signal</keyword>
<evidence type="ECO:0000259" key="5">
    <source>
        <dbReference type="Pfam" id="PF13947"/>
    </source>
</evidence>
<reference evidence="8" key="1">
    <citation type="submission" date="2024-06" db="EMBL/GenBank/DDBJ databases">
        <authorList>
            <person name="Ryan C."/>
        </authorList>
    </citation>
    <scope>NUCLEOTIDE SEQUENCE [LARGE SCALE GENOMIC DNA]</scope>
</reference>
<feature type="domain" description="Wall-associated receptor kinase galacturonan-binding" evidence="5">
    <location>
        <begin position="64"/>
        <end position="126"/>
    </location>
</feature>
<accession>A0ABC8ZBG8</accession>
<gene>
    <name evidence="7" type="ORF">URODEC1_LOCUS42876</name>
</gene>
<dbReference type="Pfam" id="PF13947">
    <property type="entry name" value="GUB_WAK_bind"/>
    <property type="match status" value="1"/>
</dbReference>
<dbReference type="AlphaFoldDB" id="A0ABC8ZBG8"/>
<evidence type="ECO:0000256" key="3">
    <source>
        <dbReference type="ARBA" id="ARBA00023180"/>
    </source>
</evidence>
<reference evidence="7 8" key="2">
    <citation type="submission" date="2024-10" db="EMBL/GenBank/DDBJ databases">
        <authorList>
            <person name="Ryan C."/>
        </authorList>
    </citation>
    <scope>NUCLEOTIDE SEQUENCE [LARGE SCALE GENOMIC DNA]</scope>
</reference>
<dbReference type="GO" id="GO:0016020">
    <property type="term" value="C:membrane"/>
    <property type="evidence" value="ECO:0007669"/>
    <property type="project" value="UniProtKB-SubCell"/>
</dbReference>
<feature type="chain" id="PRO_5044824664" description="Wall-associated receptor kinase galacturonan-binding domain-containing protein" evidence="4">
    <location>
        <begin position="20"/>
        <end position="302"/>
    </location>
</feature>
<evidence type="ECO:0000256" key="2">
    <source>
        <dbReference type="ARBA" id="ARBA00022729"/>
    </source>
</evidence>
<evidence type="ECO:0000313" key="8">
    <source>
        <dbReference type="Proteomes" id="UP001497457"/>
    </source>
</evidence>
<dbReference type="PANTHER" id="PTHR33138">
    <property type="entry name" value="OS01G0690200 PROTEIN"/>
    <property type="match status" value="1"/>
</dbReference>
<dbReference type="InterPro" id="IPR025287">
    <property type="entry name" value="WAK_GUB"/>
</dbReference>
<proteinExistence type="predicted"/>
<dbReference type="Proteomes" id="UP001497457">
    <property type="component" value="Chromosome 18b"/>
</dbReference>
<dbReference type="PANTHER" id="PTHR33138:SF83">
    <property type="entry name" value="OS01G0136700 PROTEIN"/>
    <property type="match status" value="1"/>
</dbReference>
<name>A0ABC8ZBG8_9POAL</name>
<keyword evidence="3" id="KW-0325">Glycoprotein</keyword>
<evidence type="ECO:0000256" key="4">
    <source>
        <dbReference type="SAM" id="SignalP"/>
    </source>
</evidence>
<dbReference type="Pfam" id="PF14380">
    <property type="entry name" value="WAK_assoc"/>
    <property type="match status" value="1"/>
</dbReference>
<organism evidence="7 8">
    <name type="scientific">Urochloa decumbens</name>
    <dbReference type="NCBI Taxonomy" id="240449"/>
    <lineage>
        <taxon>Eukaryota</taxon>
        <taxon>Viridiplantae</taxon>
        <taxon>Streptophyta</taxon>
        <taxon>Embryophyta</taxon>
        <taxon>Tracheophyta</taxon>
        <taxon>Spermatophyta</taxon>
        <taxon>Magnoliopsida</taxon>
        <taxon>Liliopsida</taxon>
        <taxon>Poales</taxon>
        <taxon>Poaceae</taxon>
        <taxon>PACMAD clade</taxon>
        <taxon>Panicoideae</taxon>
        <taxon>Panicodae</taxon>
        <taxon>Paniceae</taxon>
        <taxon>Melinidinae</taxon>
        <taxon>Urochloa</taxon>
    </lineage>
</organism>
<evidence type="ECO:0000313" key="7">
    <source>
        <dbReference type="EMBL" id="CAL4957995.1"/>
    </source>
</evidence>
<protein>
    <recommendedName>
        <fullName evidence="9">Wall-associated receptor kinase galacturonan-binding domain-containing protein</fullName>
    </recommendedName>
</protein>
<feature type="signal peptide" evidence="4">
    <location>
        <begin position="1"/>
        <end position="19"/>
    </location>
</feature>
<evidence type="ECO:0000256" key="1">
    <source>
        <dbReference type="ARBA" id="ARBA00004167"/>
    </source>
</evidence>
<dbReference type="InterPro" id="IPR032872">
    <property type="entry name" value="WAK_assoc_C"/>
</dbReference>
<dbReference type="EMBL" id="OZ075128">
    <property type="protein sequence ID" value="CAL4957995.1"/>
    <property type="molecule type" value="Genomic_DNA"/>
</dbReference>
<feature type="domain" description="Wall-associated receptor kinase C-terminal" evidence="6">
    <location>
        <begin position="216"/>
        <end position="282"/>
    </location>
</feature>
<evidence type="ECO:0000259" key="6">
    <source>
        <dbReference type="Pfam" id="PF14380"/>
    </source>
</evidence>